<organism evidence="5 6">
    <name type="scientific">Helicobacter didelphidarum</name>
    <dbReference type="NCBI Taxonomy" id="2040648"/>
    <lineage>
        <taxon>Bacteria</taxon>
        <taxon>Pseudomonadati</taxon>
        <taxon>Campylobacterota</taxon>
        <taxon>Epsilonproteobacteria</taxon>
        <taxon>Campylobacterales</taxon>
        <taxon>Helicobacteraceae</taxon>
        <taxon>Helicobacter</taxon>
    </lineage>
</organism>
<evidence type="ECO:0000256" key="3">
    <source>
        <dbReference type="RuleBase" id="RU003476"/>
    </source>
</evidence>
<dbReference type="InterPro" id="IPR020084">
    <property type="entry name" value="NUDIX_hydrolase_CS"/>
</dbReference>
<sequence length="197" mass="23811">MSDFHNIVTDKNYHQNELKKLNTCYNYEKFKNFEKQNKSCNDKQKKNYRPNVCAIILSSCYPDNREFFIAERLDLKGVWQFPQGGIEPGESPKEALYRELKEEIGTNHIEIIAEHPEWLSYDFPPNIAKRMYPYDGQIQKYFLVRLKKDSIINIQTKEPEFTRYEFVDYELLLQRITHFKRSIYMCTLNYFRKKGYI</sequence>
<dbReference type="PRINTS" id="PR00502">
    <property type="entry name" value="NUDIXFAMILY"/>
</dbReference>
<dbReference type="Proteomes" id="UP000256379">
    <property type="component" value="Unassembled WGS sequence"/>
</dbReference>
<dbReference type="Pfam" id="PF00293">
    <property type="entry name" value="NUDIX"/>
    <property type="match status" value="1"/>
</dbReference>
<dbReference type="PROSITE" id="PS00893">
    <property type="entry name" value="NUDIX_BOX"/>
    <property type="match status" value="1"/>
</dbReference>
<evidence type="ECO:0000256" key="2">
    <source>
        <dbReference type="ARBA" id="ARBA00022801"/>
    </source>
</evidence>
<dbReference type="GO" id="GO:0019693">
    <property type="term" value="P:ribose phosphate metabolic process"/>
    <property type="evidence" value="ECO:0007669"/>
    <property type="project" value="TreeGrafter"/>
</dbReference>
<dbReference type="GO" id="GO:0034432">
    <property type="term" value="F:bis(5'-adenosyl)-pentaphosphatase activity"/>
    <property type="evidence" value="ECO:0007669"/>
    <property type="project" value="TreeGrafter"/>
</dbReference>
<feature type="domain" description="Nudix hydrolase" evidence="4">
    <location>
        <begin position="47"/>
        <end position="189"/>
    </location>
</feature>
<keyword evidence="2 3" id="KW-0378">Hydrolase</keyword>
<evidence type="ECO:0000313" key="6">
    <source>
        <dbReference type="Proteomes" id="UP000256379"/>
    </source>
</evidence>
<comment type="similarity">
    <text evidence="3">Belongs to the Nudix hydrolase family.</text>
</comment>
<reference evidence="5 6" key="1">
    <citation type="submission" date="2018-04" db="EMBL/GenBank/DDBJ databases">
        <title>Novel Campyloabacter and Helicobacter Species and Strains.</title>
        <authorList>
            <person name="Mannion A.J."/>
            <person name="Shen Z."/>
            <person name="Fox J.G."/>
        </authorList>
    </citation>
    <scope>NUCLEOTIDE SEQUENCE [LARGE SCALE GENOMIC DNA]</scope>
    <source>
        <strain evidence="5 6">MIT 17-337</strain>
    </source>
</reference>
<dbReference type="InterPro" id="IPR015797">
    <property type="entry name" value="NUDIX_hydrolase-like_dom_sf"/>
</dbReference>
<comment type="caution">
    <text evidence="5">The sequence shown here is derived from an EMBL/GenBank/DDBJ whole genome shotgun (WGS) entry which is preliminary data.</text>
</comment>
<dbReference type="AlphaFoldDB" id="A0A3D8INC8"/>
<dbReference type="SUPFAM" id="SSF55811">
    <property type="entry name" value="Nudix"/>
    <property type="match status" value="1"/>
</dbReference>
<protein>
    <submittedName>
        <fullName evidence="5">RNA pyrophosphohydrolase</fullName>
    </submittedName>
</protein>
<dbReference type="NCBIfam" id="NF001936">
    <property type="entry name" value="PRK00714.1-3"/>
    <property type="match status" value="1"/>
</dbReference>
<dbReference type="InterPro" id="IPR022927">
    <property type="entry name" value="RppH"/>
</dbReference>
<dbReference type="InterPro" id="IPR020476">
    <property type="entry name" value="Nudix_hydrolase"/>
</dbReference>
<dbReference type="Gene3D" id="3.90.79.10">
    <property type="entry name" value="Nucleoside Triphosphate Pyrophosphohydrolase"/>
    <property type="match status" value="1"/>
</dbReference>
<dbReference type="GO" id="GO:0006753">
    <property type="term" value="P:nucleoside phosphate metabolic process"/>
    <property type="evidence" value="ECO:0007669"/>
    <property type="project" value="TreeGrafter"/>
</dbReference>
<evidence type="ECO:0000256" key="1">
    <source>
        <dbReference type="ARBA" id="ARBA00001936"/>
    </source>
</evidence>
<dbReference type="NCBIfam" id="NF001938">
    <property type="entry name" value="PRK00714.1-5"/>
    <property type="match status" value="1"/>
</dbReference>
<dbReference type="InterPro" id="IPR000086">
    <property type="entry name" value="NUDIX_hydrolase_dom"/>
</dbReference>
<dbReference type="PANTHER" id="PTHR11839">
    <property type="entry name" value="UDP/ADP-SUGAR PYROPHOSPHATASE"/>
    <property type="match status" value="1"/>
</dbReference>
<evidence type="ECO:0000259" key="4">
    <source>
        <dbReference type="PROSITE" id="PS51462"/>
    </source>
</evidence>
<keyword evidence="6" id="KW-1185">Reference proteome</keyword>
<dbReference type="PROSITE" id="PS51462">
    <property type="entry name" value="NUDIX"/>
    <property type="match status" value="1"/>
</dbReference>
<dbReference type="CDD" id="cd03671">
    <property type="entry name" value="NUDIX_Ap4A_hydrolase_plant_like"/>
    <property type="match status" value="1"/>
</dbReference>
<dbReference type="GO" id="GO:0008893">
    <property type="term" value="F:guanosine-3',5'-bis(diphosphate) 3'-diphosphatase activity"/>
    <property type="evidence" value="ECO:0007669"/>
    <property type="project" value="TreeGrafter"/>
</dbReference>
<accession>A0A3D8INC8</accession>
<proteinExistence type="inferred from homology"/>
<name>A0A3D8INC8_9HELI</name>
<dbReference type="OrthoDB" id="9810648at2"/>
<dbReference type="PANTHER" id="PTHR11839:SF22">
    <property type="entry name" value="NUDIX HYDROLASE 26, CHLOROPLASTIC"/>
    <property type="match status" value="1"/>
</dbReference>
<comment type="cofactor">
    <cofactor evidence="1">
        <name>Mn(2+)</name>
        <dbReference type="ChEBI" id="CHEBI:29035"/>
    </cofactor>
</comment>
<gene>
    <name evidence="5" type="ORF">CQA53_04765</name>
</gene>
<dbReference type="EMBL" id="NXLQ01000007">
    <property type="protein sequence ID" value="RDU66134.1"/>
    <property type="molecule type" value="Genomic_DNA"/>
</dbReference>
<evidence type="ECO:0000313" key="5">
    <source>
        <dbReference type="EMBL" id="RDU66134.1"/>
    </source>
</evidence>